<accession>A0A0B1TI87</accession>
<dbReference type="FunFam" id="3.40.605.10:FF:000001">
    <property type="entry name" value="Aldehyde dehydrogenase 1"/>
    <property type="match status" value="1"/>
</dbReference>
<dbReference type="FunFam" id="3.40.50.170:FF:000018">
    <property type="entry name" value="10-formyltetrahydrofolate dehydrogenase"/>
    <property type="match status" value="1"/>
</dbReference>
<dbReference type="InterPro" id="IPR011034">
    <property type="entry name" value="Formyl_transferase-like_C_sf"/>
</dbReference>
<dbReference type="SUPFAM" id="SSF53720">
    <property type="entry name" value="ALDH-like"/>
    <property type="match status" value="2"/>
</dbReference>
<keyword evidence="7 9" id="KW-0560">Oxidoreductase</keyword>
<dbReference type="SUPFAM" id="SSF47336">
    <property type="entry name" value="ACP-like"/>
    <property type="match status" value="2"/>
</dbReference>
<evidence type="ECO:0000256" key="6">
    <source>
        <dbReference type="ARBA" id="ARBA00022857"/>
    </source>
</evidence>
<keyword evidence="15" id="KW-1185">Reference proteome</keyword>
<dbReference type="GO" id="GO:0006730">
    <property type="term" value="P:one-carbon metabolic process"/>
    <property type="evidence" value="ECO:0007669"/>
    <property type="project" value="UniProtKB-KW"/>
</dbReference>
<proteinExistence type="inferred from homology"/>
<keyword evidence="14" id="KW-0808">Transferase</keyword>
<dbReference type="Gene3D" id="3.40.50.170">
    <property type="entry name" value="Formyl transferase, N-terminal domain"/>
    <property type="match status" value="1"/>
</dbReference>
<keyword evidence="6 9" id="KW-0521">NADP</keyword>
<keyword evidence="5 9" id="KW-0554">One-carbon metabolism</keyword>
<dbReference type="Pfam" id="PF02911">
    <property type="entry name" value="Formyl_trans_C"/>
    <property type="match status" value="1"/>
</dbReference>
<dbReference type="GO" id="GO:0005737">
    <property type="term" value="C:cytoplasm"/>
    <property type="evidence" value="ECO:0007669"/>
    <property type="project" value="InterPro"/>
</dbReference>
<dbReference type="InterPro" id="IPR001555">
    <property type="entry name" value="GART_AS"/>
</dbReference>
<dbReference type="InterPro" id="IPR036477">
    <property type="entry name" value="Formyl_transf_N_sf"/>
</dbReference>
<feature type="site" description="Essential for catalytic activity" evidence="12">
    <location>
        <position position="147"/>
    </location>
</feature>
<evidence type="ECO:0000256" key="4">
    <source>
        <dbReference type="ARBA" id="ARBA00022553"/>
    </source>
</evidence>
<dbReference type="PROSITE" id="PS50075">
    <property type="entry name" value="CARRIER"/>
    <property type="match status" value="2"/>
</dbReference>
<evidence type="ECO:0000256" key="7">
    <source>
        <dbReference type="ARBA" id="ARBA00023002"/>
    </source>
</evidence>
<evidence type="ECO:0000256" key="10">
    <source>
        <dbReference type="PIRSR" id="PIRSR036489-2"/>
    </source>
</evidence>
<protein>
    <recommendedName>
        <fullName evidence="9">10-formyltetrahydrofolate dehydrogenase</fullName>
        <ecNumber evidence="9">1.5.1.6</ecNumber>
    </recommendedName>
</protein>
<comment type="similarity">
    <text evidence="2 9">In the N-terminal section; belongs to the GART family.</text>
</comment>
<dbReference type="InterPro" id="IPR002376">
    <property type="entry name" value="Formyl_transf_N"/>
</dbReference>
<comment type="catalytic activity">
    <reaction evidence="8">
        <text>(6R)-10-formyltetrahydrofolate + NADP(+) + H2O = (6S)-5,6,7,8-tetrahydrofolate + CO2 + NADPH + H(+)</text>
        <dbReference type="Rhea" id="RHEA:10180"/>
        <dbReference type="ChEBI" id="CHEBI:15377"/>
        <dbReference type="ChEBI" id="CHEBI:15378"/>
        <dbReference type="ChEBI" id="CHEBI:16526"/>
        <dbReference type="ChEBI" id="CHEBI:57453"/>
        <dbReference type="ChEBI" id="CHEBI:57783"/>
        <dbReference type="ChEBI" id="CHEBI:58349"/>
        <dbReference type="ChEBI" id="CHEBI:195366"/>
        <dbReference type="EC" id="1.5.1.6"/>
    </reaction>
    <physiologicalReaction direction="left-to-right" evidence="8">
        <dbReference type="Rhea" id="RHEA:10181"/>
    </physiologicalReaction>
</comment>
<dbReference type="InterPro" id="IPR037022">
    <property type="entry name" value="Formyl_trans_C_sf"/>
</dbReference>
<dbReference type="InterPro" id="IPR005793">
    <property type="entry name" value="Formyl_trans_C"/>
</dbReference>
<dbReference type="PROSITE" id="PS00373">
    <property type="entry name" value="GART"/>
    <property type="match status" value="1"/>
</dbReference>
<evidence type="ECO:0000313" key="15">
    <source>
        <dbReference type="Proteomes" id="UP000053660"/>
    </source>
</evidence>
<evidence type="ECO:0000256" key="12">
    <source>
        <dbReference type="PIRSR" id="PIRSR036489-4"/>
    </source>
</evidence>
<dbReference type="InterPro" id="IPR016161">
    <property type="entry name" value="Ald_DH/histidinol_DH"/>
</dbReference>
<dbReference type="PANTHER" id="PTHR11699">
    <property type="entry name" value="ALDEHYDE DEHYDROGENASE-RELATED"/>
    <property type="match status" value="1"/>
</dbReference>
<dbReference type="OrthoDB" id="5800189at2759"/>
<dbReference type="GO" id="GO:0016155">
    <property type="term" value="F:formyltetrahydrofolate dehydrogenase activity"/>
    <property type="evidence" value="ECO:0007669"/>
    <property type="project" value="UniProtKB-UniRule"/>
</dbReference>
<dbReference type="Proteomes" id="UP000053660">
    <property type="component" value="Unassembled WGS sequence"/>
</dbReference>
<dbReference type="SUPFAM" id="SSF53328">
    <property type="entry name" value="Formyltransferase"/>
    <property type="match status" value="1"/>
</dbReference>
<evidence type="ECO:0000256" key="9">
    <source>
        <dbReference type="PIRNR" id="PIRNR036489"/>
    </source>
</evidence>
<dbReference type="InterPro" id="IPR015590">
    <property type="entry name" value="Aldehyde_DH_dom"/>
</dbReference>
<dbReference type="CDD" id="cd08703">
    <property type="entry name" value="FDH_Hydrolase_C"/>
    <property type="match status" value="1"/>
</dbReference>
<dbReference type="Gene3D" id="3.10.25.10">
    <property type="entry name" value="Formyl transferase, C-terminal domain"/>
    <property type="match status" value="1"/>
</dbReference>
<evidence type="ECO:0000256" key="2">
    <source>
        <dbReference type="ARBA" id="ARBA00010978"/>
    </source>
</evidence>
<evidence type="ECO:0000256" key="11">
    <source>
        <dbReference type="PIRSR" id="PIRSR036489-3"/>
    </source>
</evidence>
<sequence length="846" mass="93073">MKIAIIGQSAFGVDVYKALKKNGHEIVVVFTIPDKNGREDLLAMEAAKDGVPVQKPARWRKKVADGKFEVLPDMLKLYLSYKAELNVLPFCTQFIPIEVIEAPKYKSIIYHPSILPKHRGASAINWTLIDGDEEAGLSIFWADDGLDTGPILLQKKCKVEENDTLNSLYKRFLYPAGVEAMAEAVELIAAGKAPRIVQPTEGASYEPYITAKPELAEIDWSKNQRQLHNFIRGNDKVPGAWATMNGEKVSVFGSSLYKGKVPPPGAREVEVVGVPGGKVYAHEAGLLLPGSDGKWVNVDTVKVGSKTIPAHKYGLVEEQGEKLVFTPEEEKIVEEVKKIWAAILKMDVEDETDFFESGGTSADVTRLVEEIKFHTKVELENTDIYMGPKFGENAEAVIKKMRGGDKITVEYDPIVMNVNGMELKFPHELFIDGKFQPSSSGRLYDTINPNDESVICKVPKADINDVNKAVAAAKAVNVDTVKVGSKTIPAHKYGLVEEQGEKLVFTPEEEKIVEEVKKIWAAILKMEVEDETDFFESGGTSADVTRLVEEIKFHTKVELENTDIYMGPKFGENAEAVIKKMRGGDKITVEYDPIVMNVNGMELKFPHELFIDGKFQPSSSGRLYDTINPNDESVICKVPKADINDVNKAVAAAKAAFETGEWRKMSARERGKRLYKLADLMEEHKEELATLESLDSGAVYTLALKTHVGMSIDVWRYMAGWCDKIEGSTIPISNARPNFNLTVTKREPVGVVGLITPWNYPLMMLSWKMSACLAAGNTVVHKPAAVTPLTALKFAELAALAGIPNGVVNIITGSGSEIGQALADHPDVRKIGFTGSTEVGAQVMAR</sequence>
<gene>
    <name evidence="14" type="ORF">OESDEN_04234</name>
</gene>
<keyword evidence="4" id="KW-0597">Phosphoprotein</keyword>
<dbReference type="InterPro" id="IPR009081">
    <property type="entry name" value="PP-bd_ACP"/>
</dbReference>
<dbReference type="InterPro" id="IPR016162">
    <property type="entry name" value="Ald_DH_N"/>
</dbReference>
<name>A0A0B1TI87_OESDE</name>
<feature type="binding site" evidence="10">
    <location>
        <position position="147"/>
    </location>
    <ligand>
        <name>(6R)-10-formyltetrahydrofolate</name>
        <dbReference type="ChEBI" id="CHEBI:195366"/>
    </ligand>
</feature>
<dbReference type="Pfam" id="PF00171">
    <property type="entry name" value="Aldedh"/>
    <property type="match status" value="1"/>
</dbReference>
<evidence type="ECO:0000259" key="13">
    <source>
        <dbReference type="PROSITE" id="PS50075"/>
    </source>
</evidence>
<reference evidence="14 15" key="1">
    <citation type="submission" date="2014-03" db="EMBL/GenBank/DDBJ databases">
        <title>Draft genome of the hookworm Oesophagostomum dentatum.</title>
        <authorList>
            <person name="Mitreva M."/>
        </authorList>
    </citation>
    <scope>NUCLEOTIDE SEQUENCE [LARGE SCALE GENOMIC DNA]</scope>
    <source>
        <strain evidence="14 15">OD-Hann</strain>
    </source>
</reference>
<keyword evidence="3" id="KW-0596">Phosphopantetheine</keyword>
<feature type="binding site" evidence="11">
    <location>
        <begin position="835"/>
        <end position="836"/>
    </location>
    <ligand>
        <name>NADP(+)</name>
        <dbReference type="ChEBI" id="CHEBI:58349"/>
    </ligand>
</feature>
<evidence type="ECO:0000313" key="14">
    <source>
        <dbReference type="EMBL" id="KHJ95811.1"/>
    </source>
</evidence>
<feature type="domain" description="Carrier" evidence="13">
    <location>
        <begin position="327"/>
        <end position="401"/>
    </location>
</feature>
<evidence type="ECO:0000256" key="5">
    <source>
        <dbReference type="ARBA" id="ARBA00022563"/>
    </source>
</evidence>
<comment type="similarity">
    <text evidence="1 9">In the C-terminal section; belongs to the aldehyde dehydrogenase family. ALDH1L subfamily.</text>
</comment>
<dbReference type="AlphaFoldDB" id="A0A0B1TI87"/>
<feature type="domain" description="Carrier" evidence="13">
    <location>
        <begin position="507"/>
        <end position="581"/>
    </location>
</feature>
<dbReference type="InterPro" id="IPR036736">
    <property type="entry name" value="ACP-like_sf"/>
</dbReference>
<dbReference type="Pfam" id="PF00550">
    <property type="entry name" value="PP-binding"/>
    <property type="match status" value="2"/>
</dbReference>
<evidence type="ECO:0000256" key="8">
    <source>
        <dbReference type="ARBA" id="ARBA00048239"/>
    </source>
</evidence>
<dbReference type="SUPFAM" id="SSF50486">
    <property type="entry name" value="FMT C-terminal domain-like"/>
    <property type="match status" value="1"/>
</dbReference>
<dbReference type="Gene3D" id="3.40.605.10">
    <property type="entry name" value="Aldehyde Dehydrogenase, Chain A, domain 1"/>
    <property type="match status" value="2"/>
</dbReference>
<dbReference type="InterPro" id="IPR011407">
    <property type="entry name" value="10_FTHF_DH"/>
</dbReference>
<evidence type="ECO:0000256" key="3">
    <source>
        <dbReference type="ARBA" id="ARBA00022450"/>
    </source>
</evidence>
<evidence type="ECO:0000256" key="1">
    <source>
        <dbReference type="ARBA" id="ARBA00007995"/>
    </source>
</evidence>
<dbReference type="EMBL" id="KN549840">
    <property type="protein sequence ID" value="KHJ95811.1"/>
    <property type="molecule type" value="Genomic_DNA"/>
</dbReference>
<organism evidence="14 15">
    <name type="scientific">Oesophagostomum dentatum</name>
    <name type="common">Nodular worm</name>
    <dbReference type="NCBI Taxonomy" id="61180"/>
    <lineage>
        <taxon>Eukaryota</taxon>
        <taxon>Metazoa</taxon>
        <taxon>Ecdysozoa</taxon>
        <taxon>Nematoda</taxon>
        <taxon>Chromadorea</taxon>
        <taxon>Rhabditida</taxon>
        <taxon>Rhabditina</taxon>
        <taxon>Rhabditomorpha</taxon>
        <taxon>Strongyloidea</taxon>
        <taxon>Strongylidae</taxon>
        <taxon>Oesophagostomum</taxon>
    </lineage>
</organism>
<dbReference type="Gene3D" id="1.10.1200.10">
    <property type="entry name" value="ACP-like"/>
    <property type="match status" value="2"/>
</dbReference>
<dbReference type="Pfam" id="PF00551">
    <property type="entry name" value="Formyl_trans_N"/>
    <property type="match status" value="1"/>
</dbReference>
<feature type="binding site" evidence="11">
    <location>
        <begin position="815"/>
        <end position="820"/>
    </location>
    <ligand>
        <name>NADP(+)</name>
        <dbReference type="ChEBI" id="CHEBI:58349"/>
    </ligand>
</feature>
<dbReference type="PIRSF" id="PIRSF036489">
    <property type="entry name" value="10-FTHFDH"/>
    <property type="match status" value="1"/>
</dbReference>
<feature type="binding site" evidence="10">
    <location>
        <begin position="93"/>
        <end position="95"/>
    </location>
    <ligand>
        <name>(6R)-10-formyltetrahydrofolate</name>
        <dbReference type="ChEBI" id="CHEBI:195366"/>
    </ligand>
</feature>
<dbReference type="EC" id="1.5.1.6" evidence="9"/>
<dbReference type="FunFam" id="1.10.1200.10:FF:000002">
    <property type="entry name" value="10-formyltetrahydrofolate dehydrogenase"/>
    <property type="match status" value="2"/>
</dbReference>
<dbReference type="GO" id="GO:0016740">
    <property type="term" value="F:transferase activity"/>
    <property type="evidence" value="ECO:0007669"/>
    <property type="project" value="UniProtKB-KW"/>
</dbReference>
<dbReference type="GO" id="GO:0009258">
    <property type="term" value="P:10-formyltetrahydrofolate catabolic process"/>
    <property type="evidence" value="ECO:0007669"/>
    <property type="project" value="UniProtKB-UniRule"/>
</dbReference>